<keyword evidence="3" id="KW-0963">Cytoplasm</keyword>
<dbReference type="KEGG" id="rdp:RD2015_940"/>
<feature type="compositionally biased region" description="Low complexity" evidence="7">
    <location>
        <begin position="14"/>
        <end position="23"/>
    </location>
</feature>
<comment type="similarity">
    <text evidence="2">Belongs to the peptidase S41B family.</text>
</comment>
<dbReference type="EMBL" id="CP013729">
    <property type="protein sequence ID" value="ALV05436.1"/>
    <property type="molecule type" value="Genomic_DNA"/>
</dbReference>
<gene>
    <name evidence="8" type="ORF">RD2015_940</name>
</gene>
<dbReference type="Pfam" id="PF14684">
    <property type="entry name" value="Tricorn_C1"/>
    <property type="match status" value="1"/>
</dbReference>
<dbReference type="Gene3D" id="2.30.42.10">
    <property type="match status" value="1"/>
</dbReference>
<evidence type="ECO:0000256" key="5">
    <source>
        <dbReference type="ARBA" id="ARBA00022801"/>
    </source>
</evidence>
<dbReference type="InterPro" id="IPR012393">
    <property type="entry name" value="Tricorn_protease"/>
</dbReference>
<dbReference type="InterPro" id="IPR029045">
    <property type="entry name" value="ClpP/crotonase-like_dom_sf"/>
</dbReference>
<dbReference type="SUPFAM" id="SSF82171">
    <property type="entry name" value="DPP6 N-terminal domain-like"/>
    <property type="match status" value="1"/>
</dbReference>
<comment type="subcellular location">
    <subcellularLocation>
        <location evidence="1">Cytoplasm</location>
    </subcellularLocation>
</comment>
<feature type="compositionally biased region" description="Basic and acidic residues" evidence="7">
    <location>
        <begin position="639"/>
        <end position="658"/>
    </location>
</feature>
<keyword evidence="5" id="KW-0378">Hydrolase</keyword>
<feature type="compositionally biased region" description="Low complexity" evidence="7">
    <location>
        <begin position="74"/>
        <end position="84"/>
    </location>
</feature>
<evidence type="ECO:0000256" key="3">
    <source>
        <dbReference type="ARBA" id="ARBA00022490"/>
    </source>
</evidence>
<dbReference type="GO" id="GO:0006508">
    <property type="term" value="P:proteolysis"/>
    <property type="evidence" value="ECO:0007669"/>
    <property type="project" value="UniProtKB-KW"/>
</dbReference>
<sequence>MRPTPAHPTPARPAPASSSSCSSCVDVSLSTKAATSRSAHGPAPRASLISLALAAACSGGLLVAAGSAWSAPAEPSALPASVSPRSAPSQPAVSPAEGFYRQPALQGDRLVFVSEGDLWTASAQGGVAQRLTTHLGSESAPALSPDGRWLAFVGQYDGGAGDVYGMPATGGVPRRLSWDTGPVRVWGITARNEVLYTGATERGEAGTQLHLVSLETGERRALPVGQAADGAVSDDGRWLYFTRNGLRGDNARQYRGGAIARLWVMDLTSQAEARPLVAEGNNDRRPMPYRDGQGRDRIAFLSDRDGTYNLWSVAADGSDLRQHTHHRGWDIRHASLSGRQVVYALGADLYRLDLEGAADSVKLSFLLNSDHDQMRRRWIAKPQDFLTHIALSPDGERVVLTSRGRLATQGVGPLRRAELAYPATLQDAGRCRDARFSADSRSVFSVCDFSGETEIWRLPANGTGQPEPITRGASAMRQQLLPSPDGRWLAHEDKEGRLFLTDLRAKEPAASTRQIDQDRTGDGVSQMRWSPDGQVLAYVRNTSNVYRAQLMLYSVAEQRVLQLSSDRYAAAAPAFSPDGQWLYFLSRRSFVVSANGAPWGDRNMGPQFDRGWKVYALALQPGLRFPFAAPTELQPAGADGKDTEDNKDKGKDAGKDSSKGSGAEPKPGVRSDSASDSAANTATNTAIKAGNAPKARPAVVLNGLAERLYEVPLAAGNFDDLRVDAKRLYLLEGKTLRQLPIGPQEQKAETVSEQVQSFDLSADGRKLMVVKAAGAGAAADILIVEAGPKLPTELDKSRVLWSDWQIQVDPRAEWRQMFADGWRMQRDYVYDKGMHGVDWRAMRSKYAPLVERVTERGELNEVMAQMVGEISLLHSSVRPGDVRQSSGEPGWAGLGALLVRDPLGWKIQRVYSGDPELPSEAGPLAAPGLNIPLGSVITAINGRDAAALPDPTEGLRGQAGKQVLLQLREPGGRSRSVVVTPVDQRREARLRVDDWRYGKARRVDQVSQGRIGYVHLRAMGPEDIADFAREFYAQSDRDGLIIDVRHNNGGNIDSFILEKLSRRAWAFWQPRSPEGAKPYPNMQQTFRGHVVVLANEETYSDGETFTEGFKRLGLGPVIGMTTSGAGVWLSDGNWLVDKGMMRAAENGQILIDGSFIVEGKGVTPDLRVDNPPRATANGQDAQLDAALAWLNKRLQEAPVETPKPGAYPRPIQQ</sequence>
<keyword evidence="4 8" id="KW-0645">Protease</keyword>
<dbReference type="SMART" id="SM00245">
    <property type="entry name" value="TSPc"/>
    <property type="match status" value="1"/>
</dbReference>
<dbReference type="SUPFAM" id="SSF52096">
    <property type="entry name" value="ClpP/crotonase"/>
    <property type="match status" value="1"/>
</dbReference>
<dbReference type="OrthoDB" id="9758793at2"/>
<organism evidence="8 9">
    <name type="scientific">Roseateles depolymerans</name>
    <dbReference type="NCBI Taxonomy" id="76731"/>
    <lineage>
        <taxon>Bacteria</taxon>
        <taxon>Pseudomonadati</taxon>
        <taxon>Pseudomonadota</taxon>
        <taxon>Betaproteobacteria</taxon>
        <taxon>Burkholderiales</taxon>
        <taxon>Sphaerotilaceae</taxon>
        <taxon>Roseateles</taxon>
    </lineage>
</organism>
<proteinExistence type="inferred from homology"/>
<dbReference type="Gene3D" id="3.90.226.10">
    <property type="entry name" value="2-enoyl-CoA Hydratase, Chain A, domain 1"/>
    <property type="match status" value="1"/>
</dbReference>
<evidence type="ECO:0000256" key="2">
    <source>
        <dbReference type="ARBA" id="ARBA00008524"/>
    </source>
</evidence>
<dbReference type="InterPro" id="IPR028204">
    <property type="entry name" value="Tricorn_C1"/>
</dbReference>
<evidence type="ECO:0000256" key="4">
    <source>
        <dbReference type="ARBA" id="ARBA00022670"/>
    </source>
</evidence>
<evidence type="ECO:0000313" key="8">
    <source>
        <dbReference type="EMBL" id="ALV05436.1"/>
    </source>
</evidence>
<dbReference type="Pfam" id="PF14685">
    <property type="entry name" value="PDZ_Tricorn"/>
    <property type="match status" value="1"/>
</dbReference>
<dbReference type="CDD" id="cd07562">
    <property type="entry name" value="Peptidase_S41_TRI"/>
    <property type="match status" value="1"/>
</dbReference>
<dbReference type="Gene3D" id="2.130.10.10">
    <property type="entry name" value="YVTN repeat-like/Quinoprotein amine dehydrogenase"/>
    <property type="match status" value="1"/>
</dbReference>
<dbReference type="Gene3D" id="3.30.750.44">
    <property type="match status" value="1"/>
</dbReference>
<dbReference type="InterPro" id="IPR015943">
    <property type="entry name" value="WD40/YVTN_repeat-like_dom_sf"/>
</dbReference>
<dbReference type="Gene3D" id="2.120.10.60">
    <property type="entry name" value="Tricorn protease N-terminal domain"/>
    <property type="match status" value="1"/>
</dbReference>
<evidence type="ECO:0000256" key="6">
    <source>
        <dbReference type="ARBA" id="ARBA00022825"/>
    </source>
</evidence>
<keyword evidence="9" id="KW-1185">Reference proteome</keyword>
<dbReference type="SUPFAM" id="SSF50156">
    <property type="entry name" value="PDZ domain-like"/>
    <property type="match status" value="1"/>
</dbReference>
<accession>A0A0U3MDB0</accession>
<dbReference type="Pfam" id="PF26550">
    <property type="entry name" value="Tricorn_2nd"/>
    <property type="match status" value="1"/>
</dbReference>
<evidence type="ECO:0000256" key="1">
    <source>
        <dbReference type="ARBA" id="ARBA00004496"/>
    </source>
</evidence>
<feature type="region of interest" description="Disordered" evidence="7">
    <location>
        <begin position="632"/>
        <end position="689"/>
    </location>
</feature>
<dbReference type="STRING" id="76731.RD2015_940"/>
<dbReference type="GO" id="GO:0008236">
    <property type="term" value="F:serine-type peptidase activity"/>
    <property type="evidence" value="ECO:0007669"/>
    <property type="project" value="UniProtKB-KW"/>
</dbReference>
<dbReference type="PATRIC" id="fig|76731.3.peg.956"/>
<feature type="region of interest" description="Disordered" evidence="7">
    <location>
        <begin position="74"/>
        <end position="95"/>
    </location>
</feature>
<dbReference type="Pfam" id="PF26549">
    <property type="entry name" value="Tricorn_N"/>
    <property type="match status" value="1"/>
</dbReference>
<dbReference type="SUPFAM" id="SSF69304">
    <property type="entry name" value="Tricorn protease N-terminal domain"/>
    <property type="match status" value="1"/>
</dbReference>
<evidence type="ECO:0000256" key="7">
    <source>
        <dbReference type="SAM" id="MobiDB-lite"/>
    </source>
</evidence>
<dbReference type="PANTHER" id="PTHR43253:SF1">
    <property type="entry name" value="TRICORN PROTEASE HOMOLOG 2-RELATED"/>
    <property type="match status" value="1"/>
</dbReference>
<feature type="compositionally biased region" description="Pro residues" evidence="7">
    <location>
        <begin position="1"/>
        <end position="13"/>
    </location>
</feature>
<dbReference type="InterPro" id="IPR005151">
    <property type="entry name" value="Tail-specific_protease"/>
</dbReference>
<protein>
    <submittedName>
        <fullName evidence="8">Putative tricorn protease</fullName>
    </submittedName>
</protein>
<dbReference type="PANTHER" id="PTHR43253">
    <property type="entry name" value="TRICORN PROTEASE HOMOLOG 2-RELATED"/>
    <property type="match status" value="1"/>
</dbReference>
<dbReference type="InterPro" id="IPR029414">
    <property type="entry name" value="Tricorn_PDZ"/>
</dbReference>
<dbReference type="GO" id="GO:0005737">
    <property type="term" value="C:cytoplasm"/>
    <property type="evidence" value="ECO:0007669"/>
    <property type="project" value="UniProtKB-SubCell"/>
</dbReference>
<name>A0A0U3MDB0_9BURK</name>
<feature type="region of interest" description="Disordered" evidence="7">
    <location>
        <begin position="1"/>
        <end position="23"/>
    </location>
</feature>
<keyword evidence="6" id="KW-0720">Serine protease</keyword>
<reference evidence="8 9" key="1">
    <citation type="submission" date="2015-12" db="EMBL/GenBank/DDBJ databases">
        <title>Complete genome of Roseateles depolymerans KCTC 42856.</title>
        <authorList>
            <person name="Kim K.M."/>
        </authorList>
    </citation>
    <scope>NUCLEOTIDE SEQUENCE [LARGE SCALE GENOMIC DNA]</scope>
    <source>
        <strain evidence="8 9">KCTC 42856</strain>
    </source>
</reference>
<dbReference type="Proteomes" id="UP000060699">
    <property type="component" value="Chromosome"/>
</dbReference>
<evidence type="ECO:0000313" key="9">
    <source>
        <dbReference type="Proteomes" id="UP000060699"/>
    </source>
</evidence>
<dbReference type="Pfam" id="PF03572">
    <property type="entry name" value="Peptidase_S41"/>
    <property type="match status" value="1"/>
</dbReference>
<feature type="compositionally biased region" description="Low complexity" evidence="7">
    <location>
        <begin position="671"/>
        <end position="686"/>
    </location>
</feature>
<dbReference type="InterPro" id="IPR036034">
    <property type="entry name" value="PDZ_sf"/>
</dbReference>
<dbReference type="AlphaFoldDB" id="A0A0U3MDB0"/>